<gene>
    <name evidence="1" type="ORF">LTR36_003016</name>
</gene>
<sequence length="321" mass="36197">MIGTIAVCNLLSRNSTLQPEETTEMSFLSLPLEIRMQVYEMALLPSCRITSATGATGAHRIADNGRPQAPHAYASVSCRPDTSLLLANKQIKQEYMRTLTEKVELTVVANATWDLSNFVQWLKPSFSARILRSIRSCTLVSDWPEFVRNSKCDDGPSPWVYRSVFKADERLQAFVKILTVQQRLMVSMLWGLRSFLFTIDCGFYPGTNRSGRADEAVTALPDYNLLYSLHDRLLHGIQTSAVVEMQTPLRFQIDTWDDILGTPSMEGYTKNLGIPVARWQLTRCTDTDAWCGTFPEFCGLQGPEDVTMATGEGDWRWKGIF</sequence>
<evidence type="ECO:0000313" key="1">
    <source>
        <dbReference type="EMBL" id="KAK4550049.1"/>
    </source>
</evidence>
<keyword evidence="2" id="KW-1185">Reference proteome</keyword>
<comment type="caution">
    <text evidence="1">The sequence shown here is derived from an EMBL/GenBank/DDBJ whole genome shotgun (WGS) entry which is preliminary data.</text>
</comment>
<proteinExistence type="predicted"/>
<dbReference type="EMBL" id="JAVFHQ010000002">
    <property type="protein sequence ID" value="KAK4550049.1"/>
    <property type="molecule type" value="Genomic_DNA"/>
</dbReference>
<dbReference type="Proteomes" id="UP001324427">
    <property type="component" value="Unassembled WGS sequence"/>
</dbReference>
<protein>
    <submittedName>
        <fullName evidence="1">Uncharacterized protein</fullName>
    </submittedName>
</protein>
<reference evidence="1 2" key="1">
    <citation type="submission" date="2021-11" db="EMBL/GenBank/DDBJ databases">
        <title>Black yeast isolated from Biological Soil Crust.</title>
        <authorList>
            <person name="Kurbessoian T."/>
        </authorList>
    </citation>
    <scope>NUCLEOTIDE SEQUENCE [LARGE SCALE GENOMIC DNA]</scope>
    <source>
        <strain evidence="1 2">CCFEE 5522</strain>
    </source>
</reference>
<evidence type="ECO:0000313" key="2">
    <source>
        <dbReference type="Proteomes" id="UP001324427"/>
    </source>
</evidence>
<name>A0AAV9JWN3_9PEZI</name>
<organism evidence="1 2">
    <name type="scientific">Oleoguttula mirabilis</name>
    <dbReference type="NCBI Taxonomy" id="1507867"/>
    <lineage>
        <taxon>Eukaryota</taxon>
        <taxon>Fungi</taxon>
        <taxon>Dikarya</taxon>
        <taxon>Ascomycota</taxon>
        <taxon>Pezizomycotina</taxon>
        <taxon>Dothideomycetes</taxon>
        <taxon>Dothideomycetidae</taxon>
        <taxon>Mycosphaerellales</taxon>
        <taxon>Teratosphaeriaceae</taxon>
        <taxon>Oleoguttula</taxon>
    </lineage>
</organism>
<accession>A0AAV9JWN3</accession>
<dbReference type="AlphaFoldDB" id="A0AAV9JWN3"/>